<dbReference type="Proteomes" id="UP001345691">
    <property type="component" value="Unassembled WGS sequence"/>
</dbReference>
<name>A0ABR0J3H5_9EURO</name>
<keyword evidence="2" id="KW-1185">Reference proteome</keyword>
<gene>
    <name evidence="1" type="ORF">LTR69_008315</name>
</gene>
<evidence type="ECO:0000313" key="2">
    <source>
        <dbReference type="Proteomes" id="UP001345691"/>
    </source>
</evidence>
<organism evidence="1 2">
    <name type="scientific">Exophiala sideris</name>
    <dbReference type="NCBI Taxonomy" id="1016849"/>
    <lineage>
        <taxon>Eukaryota</taxon>
        <taxon>Fungi</taxon>
        <taxon>Dikarya</taxon>
        <taxon>Ascomycota</taxon>
        <taxon>Pezizomycotina</taxon>
        <taxon>Eurotiomycetes</taxon>
        <taxon>Chaetothyriomycetidae</taxon>
        <taxon>Chaetothyriales</taxon>
        <taxon>Herpotrichiellaceae</taxon>
        <taxon>Exophiala</taxon>
    </lineage>
</organism>
<evidence type="ECO:0000313" key="1">
    <source>
        <dbReference type="EMBL" id="KAK5055482.1"/>
    </source>
</evidence>
<sequence length="349" mass="37563">MSAGSFVLEITRVAILAVSLSVAVFATGGASRYLAGAPTLIDRGMSTGECTRESMTGMVTRILDSMVAHNPYTLPMATSYVATENSHAAAVGMMTSWRTITKAGPPSLLAIDTTNCTAYFALDISEGNDAVQNVLRARIAVVDQLITEMEIFINRNRGDHGFSFSAEELPANYAVLMSPPANRTNPSRETLWELSQSLFAVSSSFEVNVADDCQFTELGWRVIDPGPDGNGSTTPLGCSWPSSHPTDVNARVALVIDEELGFVVTSGIVPGKVFGYGNVSAFIPNTMTDAQEAQQVWWNAKEAEGTMPLLYPTGSTGDTLEVLQYYNDELQAMQINVYLNGPNMTSAWL</sequence>
<protein>
    <submittedName>
        <fullName evidence="1">Uncharacterized protein</fullName>
    </submittedName>
</protein>
<comment type="caution">
    <text evidence="1">The sequence shown here is derived from an EMBL/GenBank/DDBJ whole genome shotgun (WGS) entry which is preliminary data.</text>
</comment>
<accession>A0ABR0J3H5</accession>
<reference evidence="1 2" key="1">
    <citation type="submission" date="2023-08" db="EMBL/GenBank/DDBJ databases">
        <title>Black Yeasts Isolated from many extreme environments.</title>
        <authorList>
            <person name="Coleine C."/>
            <person name="Stajich J.E."/>
            <person name="Selbmann L."/>
        </authorList>
    </citation>
    <scope>NUCLEOTIDE SEQUENCE [LARGE SCALE GENOMIC DNA]</scope>
    <source>
        <strain evidence="1 2">CCFEE 6328</strain>
    </source>
</reference>
<proteinExistence type="predicted"/>
<dbReference type="EMBL" id="JAVRRF010000020">
    <property type="protein sequence ID" value="KAK5055482.1"/>
    <property type="molecule type" value="Genomic_DNA"/>
</dbReference>